<name>A0A934PRG4_9FLAO</name>
<proteinExistence type="predicted"/>
<evidence type="ECO:0000313" key="3">
    <source>
        <dbReference type="Proteomes" id="UP000609172"/>
    </source>
</evidence>
<dbReference type="RefSeq" id="WP_200107369.1">
    <property type="nucleotide sequence ID" value="NZ_JAEHFV010000010.1"/>
</dbReference>
<dbReference type="Proteomes" id="UP000609172">
    <property type="component" value="Unassembled WGS sequence"/>
</dbReference>
<protein>
    <submittedName>
        <fullName evidence="2">Glycosyltransferase family 2 protein</fullName>
    </submittedName>
</protein>
<evidence type="ECO:0000259" key="1">
    <source>
        <dbReference type="Pfam" id="PF00535"/>
    </source>
</evidence>
<dbReference type="AlphaFoldDB" id="A0A934PRG4"/>
<feature type="domain" description="Glycosyltransferase 2-like" evidence="1">
    <location>
        <begin position="39"/>
        <end position="136"/>
    </location>
</feature>
<dbReference type="InterPro" id="IPR001173">
    <property type="entry name" value="Glyco_trans_2-like"/>
</dbReference>
<sequence length="331" mass="37777">MRIGMNPQKQEKKVVLNVCHRIVVVVYIPNEEGFYKDSFKVFKTCLDSLVSTTNSNAAITVVNNGSYERVGELLALYYKDKKIDTLISHNINIGKIDAQIGAARGAREKYITLTDADILFVKGWQEKIEEIFFAFNNVGSVSPIPIRTGLYAGTSSVLKQILFRKVKFKFVSIPENLVDYNRFLSSINWDLETDENKKWPIVERNSVKAVIGSAHQVLTINRDVLFKTSPSNPSLTLVGGNSEHNYVDVPIDKSGKLRLATFNNYAFHIGNKLEDWMIELQKKNIESNTVFESNSNLPKSYDLFNSKMSYKLYNIKKRYLKKIFSLIYGKE</sequence>
<gene>
    <name evidence="2" type="ORF">I5M07_15545</name>
</gene>
<evidence type="ECO:0000313" key="2">
    <source>
        <dbReference type="EMBL" id="MBK0371241.1"/>
    </source>
</evidence>
<comment type="caution">
    <text evidence="2">The sequence shown here is derived from an EMBL/GenBank/DDBJ whole genome shotgun (WGS) entry which is preliminary data.</text>
</comment>
<dbReference type="SUPFAM" id="SSF53448">
    <property type="entry name" value="Nucleotide-diphospho-sugar transferases"/>
    <property type="match status" value="1"/>
</dbReference>
<dbReference type="CDD" id="cd00761">
    <property type="entry name" value="Glyco_tranf_GTA_type"/>
    <property type="match status" value="1"/>
</dbReference>
<dbReference type="Gene3D" id="3.90.550.10">
    <property type="entry name" value="Spore Coat Polysaccharide Biosynthesis Protein SpsA, Chain A"/>
    <property type="match status" value="1"/>
</dbReference>
<dbReference type="Pfam" id="PF00535">
    <property type="entry name" value="Glycos_transf_2"/>
    <property type="match status" value="1"/>
</dbReference>
<reference evidence="2" key="1">
    <citation type="submission" date="2020-12" db="EMBL/GenBank/DDBJ databases">
        <title>Bacterial novel species Flavobacterium sp. SE-1-e isolated from soil.</title>
        <authorList>
            <person name="Jung H.-Y."/>
        </authorList>
    </citation>
    <scope>NUCLEOTIDE SEQUENCE</scope>
    <source>
        <strain evidence="2">SE-1-e</strain>
    </source>
</reference>
<keyword evidence="3" id="KW-1185">Reference proteome</keyword>
<organism evidence="2 3">
    <name type="scientific">Flavobacterium agrisoli</name>
    <dbReference type="NCBI Taxonomy" id="2793066"/>
    <lineage>
        <taxon>Bacteria</taxon>
        <taxon>Pseudomonadati</taxon>
        <taxon>Bacteroidota</taxon>
        <taxon>Flavobacteriia</taxon>
        <taxon>Flavobacteriales</taxon>
        <taxon>Flavobacteriaceae</taxon>
        <taxon>Flavobacterium</taxon>
    </lineage>
</organism>
<dbReference type="EMBL" id="JAEHFV010000010">
    <property type="protein sequence ID" value="MBK0371241.1"/>
    <property type="molecule type" value="Genomic_DNA"/>
</dbReference>
<dbReference type="InterPro" id="IPR029044">
    <property type="entry name" value="Nucleotide-diphossugar_trans"/>
</dbReference>
<accession>A0A934PRG4</accession>